<evidence type="ECO:0000313" key="1">
    <source>
        <dbReference type="EMBL" id="GBL88491.1"/>
    </source>
</evidence>
<dbReference type="AlphaFoldDB" id="A0A4Y2B7X0"/>
<evidence type="ECO:0000313" key="2">
    <source>
        <dbReference type="Proteomes" id="UP000499080"/>
    </source>
</evidence>
<accession>A0A4Y2B7X0</accession>
<keyword evidence="2" id="KW-1185">Reference proteome</keyword>
<proteinExistence type="predicted"/>
<dbReference type="EMBL" id="BGPR01000060">
    <property type="protein sequence ID" value="GBL88491.1"/>
    <property type="molecule type" value="Genomic_DNA"/>
</dbReference>
<sequence>MIKLFKTSKEDPIVKQTSFEFIQKTNPTNDNGSHSPFEAFVKLCAKYSKEGHKKWVLNAHTLTRPHLKPQKWFIEPMTSGLLENRAVILQVSVFV</sequence>
<gene>
    <name evidence="1" type="ORF">AVEN_159079_1</name>
</gene>
<dbReference type="Proteomes" id="UP000499080">
    <property type="component" value="Unassembled WGS sequence"/>
</dbReference>
<protein>
    <submittedName>
        <fullName evidence="1">Uncharacterized protein</fullName>
    </submittedName>
</protein>
<organism evidence="1 2">
    <name type="scientific">Araneus ventricosus</name>
    <name type="common">Orbweaver spider</name>
    <name type="synonym">Epeira ventricosa</name>
    <dbReference type="NCBI Taxonomy" id="182803"/>
    <lineage>
        <taxon>Eukaryota</taxon>
        <taxon>Metazoa</taxon>
        <taxon>Ecdysozoa</taxon>
        <taxon>Arthropoda</taxon>
        <taxon>Chelicerata</taxon>
        <taxon>Arachnida</taxon>
        <taxon>Araneae</taxon>
        <taxon>Araneomorphae</taxon>
        <taxon>Entelegynae</taxon>
        <taxon>Araneoidea</taxon>
        <taxon>Araneidae</taxon>
        <taxon>Araneus</taxon>
    </lineage>
</organism>
<name>A0A4Y2B7X0_ARAVE</name>
<reference evidence="1 2" key="1">
    <citation type="journal article" date="2019" name="Sci. Rep.">
        <title>Orb-weaving spider Araneus ventricosus genome elucidates the spidroin gene catalogue.</title>
        <authorList>
            <person name="Kono N."/>
            <person name="Nakamura H."/>
            <person name="Ohtoshi R."/>
            <person name="Moran D.A.P."/>
            <person name="Shinohara A."/>
            <person name="Yoshida Y."/>
            <person name="Fujiwara M."/>
            <person name="Mori M."/>
            <person name="Tomita M."/>
            <person name="Arakawa K."/>
        </authorList>
    </citation>
    <scope>NUCLEOTIDE SEQUENCE [LARGE SCALE GENOMIC DNA]</scope>
</reference>
<comment type="caution">
    <text evidence="1">The sequence shown here is derived from an EMBL/GenBank/DDBJ whole genome shotgun (WGS) entry which is preliminary data.</text>
</comment>